<dbReference type="InterPro" id="IPR013538">
    <property type="entry name" value="ASHA1/2-like_C"/>
</dbReference>
<accession>A0A1G8PI63</accession>
<evidence type="ECO:0000259" key="2">
    <source>
        <dbReference type="Pfam" id="PF08327"/>
    </source>
</evidence>
<evidence type="ECO:0000256" key="1">
    <source>
        <dbReference type="ARBA" id="ARBA00006817"/>
    </source>
</evidence>
<gene>
    <name evidence="3" type="ORF">SAMN05444695_11340</name>
</gene>
<organism evidence="3 4">
    <name type="scientific">Rhodococcus triatomae</name>
    <dbReference type="NCBI Taxonomy" id="300028"/>
    <lineage>
        <taxon>Bacteria</taxon>
        <taxon>Bacillati</taxon>
        <taxon>Actinomycetota</taxon>
        <taxon>Actinomycetes</taxon>
        <taxon>Mycobacteriales</taxon>
        <taxon>Nocardiaceae</taxon>
        <taxon>Rhodococcus</taxon>
    </lineage>
</organism>
<name>A0A1G8PI63_9NOCA</name>
<evidence type="ECO:0000313" key="3">
    <source>
        <dbReference type="EMBL" id="SDI92194.1"/>
    </source>
</evidence>
<reference evidence="3 4" key="1">
    <citation type="submission" date="2016-10" db="EMBL/GenBank/DDBJ databases">
        <authorList>
            <person name="de Groot N.N."/>
        </authorList>
    </citation>
    <scope>NUCLEOTIDE SEQUENCE [LARGE SCALE GENOMIC DNA]</scope>
    <source>
        <strain evidence="3 4">DSM 44892</strain>
    </source>
</reference>
<sequence length="210" mass="22877">MNDVIEQIRAVSRSVGSEQLEVGSARTITLAQHFDAPVDRVWQTCTTLEEIPRWFLPIAGDLELDGRYQLEGNAGGRILTCDPPHGFTAGWQYGNDDSTIEVTFTEDSGGTLVQLVHAAEIDEDLWTRYGPGAGGIGWDMTFLGLATYLRTGRPVSPAESARWARSNDGRQFVAVSSDAWREASVASGTPKKAARQAADRATIAYTTIEE</sequence>
<dbReference type="Pfam" id="PF08327">
    <property type="entry name" value="AHSA1"/>
    <property type="match status" value="1"/>
</dbReference>
<comment type="similarity">
    <text evidence="1">Belongs to the AHA1 family.</text>
</comment>
<dbReference type="InterPro" id="IPR023393">
    <property type="entry name" value="START-like_dom_sf"/>
</dbReference>
<keyword evidence="4" id="KW-1185">Reference proteome</keyword>
<dbReference type="OrthoDB" id="8117292at2"/>
<dbReference type="RefSeq" id="WP_072739385.1">
    <property type="nucleotide sequence ID" value="NZ_CP048813.1"/>
</dbReference>
<dbReference type="EMBL" id="FNDN01000013">
    <property type="protein sequence ID" value="SDI92194.1"/>
    <property type="molecule type" value="Genomic_DNA"/>
</dbReference>
<evidence type="ECO:0000313" key="4">
    <source>
        <dbReference type="Proteomes" id="UP000183263"/>
    </source>
</evidence>
<proteinExistence type="inferred from homology"/>
<feature type="domain" description="Activator of Hsp90 ATPase homologue 1/2-like C-terminal" evidence="2">
    <location>
        <begin position="35"/>
        <end position="149"/>
    </location>
</feature>
<dbReference type="Gene3D" id="3.30.530.20">
    <property type="match status" value="1"/>
</dbReference>
<protein>
    <submittedName>
        <fullName evidence="3">Uncharacterized conserved protein YndB, AHSA1/START domain</fullName>
    </submittedName>
</protein>
<dbReference type="SUPFAM" id="SSF55961">
    <property type="entry name" value="Bet v1-like"/>
    <property type="match status" value="1"/>
</dbReference>
<dbReference type="Proteomes" id="UP000183263">
    <property type="component" value="Unassembled WGS sequence"/>
</dbReference>
<dbReference type="AlphaFoldDB" id="A0A1G8PI63"/>